<keyword evidence="7" id="KW-1185">Reference proteome</keyword>
<evidence type="ECO:0000256" key="2">
    <source>
        <dbReference type="ARBA" id="ARBA00029447"/>
    </source>
</evidence>
<evidence type="ECO:0000256" key="3">
    <source>
        <dbReference type="PROSITE-ProRule" id="PRU00284"/>
    </source>
</evidence>
<gene>
    <name evidence="6" type="ORF">ROLI_022970</name>
</gene>
<dbReference type="PANTHER" id="PTHR32089">
    <property type="entry name" value="METHYL-ACCEPTING CHEMOTAXIS PROTEIN MCPB"/>
    <property type="match status" value="1"/>
</dbReference>
<proteinExistence type="inferred from homology"/>
<dbReference type="PRINTS" id="PR00260">
    <property type="entry name" value="CHEMTRNSDUCR"/>
</dbReference>
<name>A0ABZ2BUX1_9RHOB</name>
<organism evidence="6 7">
    <name type="scientific">Roseobacter fucihabitans</name>
    <dbReference type="NCBI Taxonomy" id="1537242"/>
    <lineage>
        <taxon>Bacteria</taxon>
        <taxon>Pseudomonadati</taxon>
        <taxon>Pseudomonadota</taxon>
        <taxon>Alphaproteobacteria</taxon>
        <taxon>Rhodobacterales</taxon>
        <taxon>Roseobacteraceae</taxon>
        <taxon>Roseobacter</taxon>
    </lineage>
</organism>
<evidence type="ECO:0000256" key="4">
    <source>
        <dbReference type="SAM" id="MobiDB-lite"/>
    </source>
</evidence>
<dbReference type="Pfam" id="PF00015">
    <property type="entry name" value="MCPsignal"/>
    <property type="match status" value="1"/>
</dbReference>
<dbReference type="Proteomes" id="UP001318682">
    <property type="component" value="Chromosome"/>
</dbReference>
<evidence type="ECO:0000313" key="6">
    <source>
        <dbReference type="EMBL" id="WVX49208.1"/>
    </source>
</evidence>
<evidence type="ECO:0000313" key="7">
    <source>
        <dbReference type="Proteomes" id="UP001318682"/>
    </source>
</evidence>
<protein>
    <recommendedName>
        <fullName evidence="5">Methyl-accepting transducer domain-containing protein</fullName>
    </recommendedName>
</protein>
<dbReference type="PANTHER" id="PTHR32089:SF112">
    <property type="entry name" value="LYSOZYME-LIKE PROTEIN-RELATED"/>
    <property type="match status" value="1"/>
</dbReference>
<reference evidence="7" key="1">
    <citation type="submission" date="2024-01" db="EMBL/GenBank/DDBJ databases">
        <title>Roseobacter fucihabitans sp. nov., isolated from the brown alga Fucus spiralis.</title>
        <authorList>
            <person name="Hahnke S."/>
            <person name="Berger M."/>
            <person name="Schlingloff A."/>
            <person name="Athale I."/>
            <person name="Neumann-Schaal M."/>
            <person name="Adenaya A."/>
            <person name="Poehlein A."/>
            <person name="Daniel R."/>
            <person name="Pertersen J."/>
            <person name="Brinkhoff T."/>
        </authorList>
    </citation>
    <scope>NUCLEOTIDE SEQUENCE [LARGE SCALE GENOMIC DNA]</scope>
    <source>
        <strain evidence="7">B14</strain>
    </source>
</reference>
<feature type="region of interest" description="Disordered" evidence="4">
    <location>
        <begin position="1"/>
        <end position="21"/>
    </location>
</feature>
<accession>A0ABZ2BUX1</accession>
<evidence type="ECO:0000256" key="1">
    <source>
        <dbReference type="ARBA" id="ARBA00023224"/>
    </source>
</evidence>
<evidence type="ECO:0000259" key="5">
    <source>
        <dbReference type="PROSITE" id="PS50111"/>
    </source>
</evidence>
<keyword evidence="1 3" id="KW-0807">Transducer</keyword>
<dbReference type="InterPro" id="IPR004090">
    <property type="entry name" value="Chemotax_Me-accpt_rcpt"/>
</dbReference>
<dbReference type="EMBL" id="CP143423">
    <property type="protein sequence ID" value="WVX49208.1"/>
    <property type="molecule type" value="Genomic_DNA"/>
</dbReference>
<dbReference type="SUPFAM" id="SSF58104">
    <property type="entry name" value="Methyl-accepting chemotaxis protein (MCP) signaling domain"/>
    <property type="match status" value="1"/>
</dbReference>
<dbReference type="Gene3D" id="1.10.287.950">
    <property type="entry name" value="Methyl-accepting chemotaxis protein"/>
    <property type="match status" value="1"/>
</dbReference>
<dbReference type="RefSeq" id="WP_187432086.1">
    <property type="nucleotide sequence ID" value="NZ_CP143423.1"/>
</dbReference>
<feature type="domain" description="Methyl-accepting transducer" evidence="5">
    <location>
        <begin position="172"/>
        <end position="228"/>
    </location>
</feature>
<sequence>MSLKTKTAEAEKGPSLDHTLHDTQTKIAPVRLAALQILIHNMEQSTEQGSNVTAEDFMDARDKLKIGYDAAKGLKNLLLTAHDLKFPKGLAENLDSLVAALEEIVRITGRCTSEDGVIKGFQPGAHMYDLCCTRIAKGVNSFNEDFRTFVLELNDKGKADAFDRTSVIAVEIGQIGRVINMVATNASIEAARVGDAGKGFAVIADEVKVLSSRVSALSVSLTDRLHVN</sequence>
<comment type="similarity">
    <text evidence="2">Belongs to the methyl-accepting chemotaxis (MCP) protein family.</text>
</comment>
<dbReference type="PROSITE" id="PS50111">
    <property type="entry name" value="CHEMOTAXIS_TRANSDUC_2"/>
    <property type="match status" value="1"/>
</dbReference>
<dbReference type="InterPro" id="IPR004089">
    <property type="entry name" value="MCPsignal_dom"/>
</dbReference>